<dbReference type="EMBL" id="FUZU01000003">
    <property type="protein sequence ID" value="SKC84073.1"/>
    <property type="molecule type" value="Genomic_DNA"/>
</dbReference>
<keyword evidence="4" id="KW-0645">Protease</keyword>
<evidence type="ECO:0000259" key="3">
    <source>
        <dbReference type="PROSITE" id="PS50175"/>
    </source>
</evidence>
<sequence>MALRLHAMKKKYLIKFCLCCLVLAGVLECLAQDTIAFKIIRNVAIIEGDINGTLALFIIDTGASITLLNESLSTLYNFRVVDNKYFARRHIVGLGGRSMIKEVRSATIKIGAIEIKFINKASDLDNLTAYFDDREVKIAGILGTDVMTALGGKIDFSTSRIIFTCLHK</sequence>
<keyword evidence="5" id="KW-1185">Reference proteome</keyword>
<evidence type="ECO:0000256" key="2">
    <source>
        <dbReference type="SAM" id="SignalP"/>
    </source>
</evidence>
<feature type="chain" id="PRO_5010555827" evidence="2">
    <location>
        <begin position="32"/>
        <end position="168"/>
    </location>
</feature>
<evidence type="ECO:0000313" key="4">
    <source>
        <dbReference type="EMBL" id="SKC84073.1"/>
    </source>
</evidence>
<name>A0A1T5M7I7_9BACT</name>
<dbReference type="InterPro" id="IPR001995">
    <property type="entry name" value="Peptidase_A2_cat"/>
</dbReference>
<dbReference type="AlphaFoldDB" id="A0A1T5M7I7"/>
<dbReference type="PROSITE" id="PS00141">
    <property type="entry name" value="ASP_PROTEASE"/>
    <property type="match status" value="1"/>
</dbReference>
<dbReference type="SUPFAM" id="SSF50630">
    <property type="entry name" value="Acid proteases"/>
    <property type="match status" value="1"/>
</dbReference>
<keyword evidence="2" id="KW-0732">Signal</keyword>
<feature type="domain" description="Peptidase A2" evidence="3">
    <location>
        <begin position="55"/>
        <end position="96"/>
    </location>
</feature>
<dbReference type="GO" id="GO:0006508">
    <property type="term" value="P:proteolysis"/>
    <property type="evidence" value="ECO:0007669"/>
    <property type="project" value="UniProtKB-KW"/>
</dbReference>
<protein>
    <submittedName>
        <fullName evidence="4">Aspartyl protease</fullName>
    </submittedName>
</protein>
<dbReference type="Proteomes" id="UP000190961">
    <property type="component" value="Unassembled WGS sequence"/>
</dbReference>
<dbReference type="InterPro" id="IPR001969">
    <property type="entry name" value="Aspartic_peptidase_AS"/>
</dbReference>
<accession>A0A1T5M7I7</accession>
<dbReference type="GO" id="GO:0004190">
    <property type="term" value="F:aspartic-type endopeptidase activity"/>
    <property type="evidence" value="ECO:0007669"/>
    <property type="project" value="InterPro"/>
</dbReference>
<evidence type="ECO:0000313" key="5">
    <source>
        <dbReference type="Proteomes" id="UP000190961"/>
    </source>
</evidence>
<dbReference type="InterPro" id="IPR034122">
    <property type="entry name" value="Retropepsin-like_bacterial"/>
</dbReference>
<organism evidence="4 5">
    <name type="scientific">Ohtaekwangia koreensis</name>
    <dbReference type="NCBI Taxonomy" id="688867"/>
    <lineage>
        <taxon>Bacteria</taxon>
        <taxon>Pseudomonadati</taxon>
        <taxon>Bacteroidota</taxon>
        <taxon>Cytophagia</taxon>
        <taxon>Cytophagales</taxon>
        <taxon>Fulvivirgaceae</taxon>
        <taxon>Ohtaekwangia</taxon>
    </lineage>
</organism>
<evidence type="ECO:0000256" key="1">
    <source>
        <dbReference type="ARBA" id="ARBA00022801"/>
    </source>
</evidence>
<reference evidence="4 5" key="1">
    <citation type="submission" date="2017-02" db="EMBL/GenBank/DDBJ databases">
        <authorList>
            <person name="Peterson S.W."/>
        </authorList>
    </citation>
    <scope>NUCLEOTIDE SEQUENCE [LARGE SCALE GENOMIC DNA]</scope>
    <source>
        <strain evidence="4 5">DSM 25262</strain>
    </source>
</reference>
<gene>
    <name evidence="4" type="ORF">SAMN05660236_4655</name>
</gene>
<dbReference type="PROSITE" id="PS50175">
    <property type="entry name" value="ASP_PROT_RETROV"/>
    <property type="match status" value="1"/>
</dbReference>
<proteinExistence type="predicted"/>
<dbReference type="InterPro" id="IPR021109">
    <property type="entry name" value="Peptidase_aspartic_dom_sf"/>
</dbReference>
<dbReference type="Pfam" id="PF13650">
    <property type="entry name" value="Asp_protease_2"/>
    <property type="match status" value="1"/>
</dbReference>
<dbReference type="STRING" id="688867.SAMN05660236_4655"/>
<dbReference type="CDD" id="cd05483">
    <property type="entry name" value="retropepsin_like_bacteria"/>
    <property type="match status" value="1"/>
</dbReference>
<feature type="signal peptide" evidence="2">
    <location>
        <begin position="1"/>
        <end position="31"/>
    </location>
</feature>
<keyword evidence="1" id="KW-0378">Hydrolase</keyword>
<dbReference type="Gene3D" id="2.40.70.10">
    <property type="entry name" value="Acid Proteases"/>
    <property type="match status" value="1"/>
</dbReference>